<feature type="compositionally biased region" description="Low complexity" evidence="1">
    <location>
        <begin position="83"/>
        <end position="97"/>
    </location>
</feature>
<evidence type="ECO:0008006" key="4">
    <source>
        <dbReference type="Google" id="ProtNLM"/>
    </source>
</evidence>
<evidence type="ECO:0000256" key="1">
    <source>
        <dbReference type="SAM" id="MobiDB-lite"/>
    </source>
</evidence>
<comment type="caution">
    <text evidence="2">The sequence shown here is derived from an EMBL/GenBank/DDBJ whole genome shotgun (WGS) entry which is preliminary data.</text>
</comment>
<proteinExistence type="predicted"/>
<evidence type="ECO:0000313" key="2">
    <source>
        <dbReference type="EMBL" id="MFC2927426.1"/>
    </source>
</evidence>
<accession>A0ABV7A0W9</accession>
<protein>
    <recommendedName>
        <fullName evidence="4">Lipoprotein</fullName>
    </recommendedName>
</protein>
<reference evidence="3" key="1">
    <citation type="journal article" date="2019" name="Int. J. Syst. Evol. Microbiol.">
        <title>The Global Catalogue of Microorganisms (GCM) 10K type strain sequencing project: providing services to taxonomists for standard genome sequencing and annotation.</title>
        <authorList>
            <consortium name="The Broad Institute Genomics Platform"/>
            <consortium name="The Broad Institute Genome Sequencing Center for Infectious Disease"/>
            <person name="Wu L."/>
            <person name="Ma J."/>
        </authorList>
    </citation>
    <scope>NUCLEOTIDE SEQUENCE [LARGE SCALE GENOMIC DNA]</scope>
    <source>
        <strain evidence="3">KCTC 52487</strain>
    </source>
</reference>
<dbReference type="PROSITE" id="PS51257">
    <property type="entry name" value="PROKAR_LIPOPROTEIN"/>
    <property type="match status" value="1"/>
</dbReference>
<name>A0ABV7A0W9_9PROT</name>
<feature type="region of interest" description="Disordered" evidence="1">
    <location>
        <begin position="76"/>
        <end position="98"/>
    </location>
</feature>
<dbReference type="RefSeq" id="WP_343165269.1">
    <property type="nucleotide sequence ID" value="NZ_JBHRSV010000031.1"/>
</dbReference>
<sequence length="245" mass="28483">MKRFALIAALALGGCASTGYHDGYDRYGRHDGYYDPYPQYPPAPSAGYGGDSAATAERVCSIDPLSAAREEWTTEIREGGYRSGSSRTESRLTTTERPWGPQTETVELVQAFETDLDAAYRFATASCQSYAICMEERGYDEYACQGAADQWRQARTEFNAMSGRLAEIRLEIAERCRDCYGDWRPYDGYREHYRYRDRGHYAHRRHRDRDCDGILGEVFTTGECEYRQNEYYRGDERRHHRRYRY</sequence>
<dbReference type="EMBL" id="JBHRSV010000031">
    <property type="protein sequence ID" value="MFC2927426.1"/>
    <property type="molecule type" value="Genomic_DNA"/>
</dbReference>
<dbReference type="Proteomes" id="UP001595379">
    <property type="component" value="Unassembled WGS sequence"/>
</dbReference>
<keyword evidence="3" id="KW-1185">Reference proteome</keyword>
<organism evidence="2 3">
    <name type="scientific">Hyphobacterium vulgare</name>
    <dbReference type="NCBI Taxonomy" id="1736751"/>
    <lineage>
        <taxon>Bacteria</taxon>
        <taxon>Pseudomonadati</taxon>
        <taxon>Pseudomonadota</taxon>
        <taxon>Alphaproteobacteria</taxon>
        <taxon>Maricaulales</taxon>
        <taxon>Maricaulaceae</taxon>
        <taxon>Hyphobacterium</taxon>
    </lineage>
</organism>
<gene>
    <name evidence="2" type="ORF">ACFOOR_15065</name>
</gene>
<evidence type="ECO:0000313" key="3">
    <source>
        <dbReference type="Proteomes" id="UP001595379"/>
    </source>
</evidence>